<gene>
    <name evidence="1" type="ORF">CSEC_1218</name>
</gene>
<dbReference type="RefSeq" id="WP_041017593.1">
    <property type="nucleotide sequence ID" value="NZ_CCEJ010000005.1"/>
</dbReference>
<sequence length="112" mass="12581">MIPKFVDNYKYVSRRCPLNQAPYGDILSSESGWTEKEDTLPSKVRCKGFRGVLKILGILVYVSEEGAGSQTITELIPRGKLLSNEAENASYSLLKNIKPSVFKISSTYFRKD</sequence>
<protein>
    <submittedName>
        <fullName evidence="1">Uncharacterized protein</fullName>
    </submittedName>
</protein>
<dbReference type="OrthoDB" id="9993792at2"/>
<proteinExistence type="predicted"/>
<dbReference type="AlphaFoldDB" id="A0A090DZE0"/>
<accession>A0A090DZE0</accession>
<name>A0A090DZE0_9BACT</name>
<keyword evidence="2" id="KW-1185">Reference proteome</keyword>
<evidence type="ECO:0000313" key="1">
    <source>
        <dbReference type="EMBL" id="CDR34039.1"/>
    </source>
</evidence>
<reference evidence="1" key="1">
    <citation type="submission" date="2013-12" db="EMBL/GenBank/DDBJ databases">
        <authorList>
            <person name="Linke B."/>
        </authorList>
    </citation>
    <scope>NUCLEOTIDE SEQUENCE [LARGE SCALE GENOMIC DNA]</scope>
    <source>
        <strain evidence="1">CRIB-18</strain>
    </source>
</reference>
<dbReference type="Proteomes" id="UP000031552">
    <property type="component" value="Unassembled WGS sequence"/>
</dbReference>
<reference evidence="1" key="2">
    <citation type="submission" date="2014-09" db="EMBL/GenBank/DDBJ databases">
        <title>Criblamydia sequanensis harbors a mega-plasmid encoding arsenite resistance.</title>
        <authorList>
            <person name="Bertelli C."/>
            <person name="Goesmann A."/>
            <person name="Greub G."/>
        </authorList>
    </citation>
    <scope>NUCLEOTIDE SEQUENCE [LARGE SCALE GENOMIC DNA]</scope>
    <source>
        <strain evidence="1">CRIB-18</strain>
    </source>
</reference>
<dbReference type="EMBL" id="CCEJ010000005">
    <property type="protein sequence ID" value="CDR34039.1"/>
    <property type="molecule type" value="Genomic_DNA"/>
</dbReference>
<comment type="caution">
    <text evidence="1">The sequence shown here is derived from an EMBL/GenBank/DDBJ whole genome shotgun (WGS) entry which is preliminary data.</text>
</comment>
<evidence type="ECO:0000313" key="2">
    <source>
        <dbReference type="Proteomes" id="UP000031552"/>
    </source>
</evidence>
<organism evidence="1 2">
    <name type="scientific">Candidatus Criblamydia sequanensis CRIB-18</name>
    <dbReference type="NCBI Taxonomy" id="1437425"/>
    <lineage>
        <taxon>Bacteria</taxon>
        <taxon>Pseudomonadati</taxon>
        <taxon>Chlamydiota</taxon>
        <taxon>Chlamydiia</taxon>
        <taxon>Parachlamydiales</taxon>
        <taxon>Candidatus Criblamydiaceae</taxon>
        <taxon>Candidatus Criblamydia</taxon>
    </lineage>
</organism>